<dbReference type="InterPro" id="IPR037191">
    <property type="entry name" value="VPS9_dom_sf"/>
</dbReference>
<dbReference type="SUPFAM" id="SSF109993">
    <property type="entry name" value="VPS9 domain"/>
    <property type="match status" value="1"/>
</dbReference>
<gene>
    <name evidence="1" type="ORF">MELLADRAFT_92317</name>
</gene>
<dbReference type="GeneID" id="18936203"/>
<dbReference type="Gene3D" id="1.20.1050.80">
    <property type="entry name" value="VPS9 domain"/>
    <property type="match status" value="1"/>
</dbReference>
<dbReference type="VEuPathDB" id="FungiDB:MELLADRAFT_92317"/>
<dbReference type="InParanoid" id="F4R967"/>
<proteinExistence type="predicted"/>
<dbReference type="RefSeq" id="XP_007405531.1">
    <property type="nucleotide sequence ID" value="XM_007405469.1"/>
</dbReference>
<organism evidence="2">
    <name type="scientific">Melampsora larici-populina (strain 98AG31 / pathotype 3-4-7)</name>
    <name type="common">Poplar leaf rust fungus</name>
    <dbReference type="NCBI Taxonomy" id="747676"/>
    <lineage>
        <taxon>Eukaryota</taxon>
        <taxon>Fungi</taxon>
        <taxon>Dikarya</taxon>
        <taxon>Basidiomycota</taxon>
        <taxon>Pucciniomycotina</taxon>
        <taxon>Pucciniomycetes</taxon>
        <taxon>Pucciniales</taxon>
        <taxon>Melampsoraceae</taxon>
        <taxon>Melampsora</taxon>
    </lineage>
</organism>
<evidence type="ECO:0000313" key="2">
    <source>
        <dbReference type="Proteomes" id="UP000001072"/>
    </source>
</evidence>
<evidence type="ECO:0000313" key="1">
    <source>
        <dbReference type="EMBL" id="EGG10929.1"/>
    </source>
</evidence>
<keyword evidence="2" id="KW-1185">Reference proteome</keyword>
<dbReference type="Proteomes" id="UP000001072">
    <property type="component" value="Unassembled WGS sequence"/>
</dbReference>
<dbReference type="STRING" id="747676.F4R967"/>
<accession>F4R967</accession>
<protein>
    <submittedName>
        <fullName evidence="1">Uncharacterized protein</fullName>
    </submittedName>
</protein>
<reference evidence="2" key="1">
    <citation type="journal article" date="2011" name="Proc. Natl. Acad. Sci. U.S.A.">
        <title>Obligate biotrophy features unraveled by the genomic analysis of rust fungi.</title>
        <authorList>
            <person name="Duplessis S."/>
            <person name="Cuomo C.A."/>
            <person name="Lin Y.-C."/>
            <person name="Aerts A."/>
            <person name="Tisserant E."/>
            <person name="Veneault-Fourrey C."/>
            <person name="Joly D.L."/>
            <person name="Hacquard S."/>
            <person name="Amselem J."/>
            <person name="Cantarel B.L."/>
            <person name="Chiu R."/>
            <person name="Coutinho P.M."/>
            <person name="Feau N."/>
            <person name="Field M."/>
            <person name="Frey P."/>
            <person name="Gelhaye E."/>
            <person name="Goldberg J."/>
            <person name="Grabherr M.G."/>
            <person name="Kodira C.D."/>
            <person name="Kohler A."/>
            <person name="Kuees U."/>
            <person name="Lindquist E.A."/>
            <person name="Lucas S.M."/>
            <person name="Mago R."/>
            <person name="Mauceli E."/>
            <person name="Morin E."/>
            <person name="Murat C."/>
            <person name="Pangilinan J.L."/>
            <person name="Park R."/>
            <person name="Pearson M."/>
            <person name="Quesneville H."/>
            <person name="Rouhier N."/>
            <person name="Sakthikumar S."/>
            <person name="Salamov A.A."/>
            <person name="Schmutz J."/>
            <person name="Selles B."/>
            <person name="Shapiro H."/>
            <person name="Tanguay P."/>
            <person name="Tuskan G.A."/>
            <person name="Henrissat B."/>
            <person name="Van de Peer Y."/>
            <person name="Rouze P."/>
            <person name="Ellis J.G."/>
            <person name="Dodds P.N."/>
            <person name="Schein J.E."/>
            <person name="Zhong S."/>
            <person name="Hamelin R.C."/>
            <person name="Grigoriev I.V."/>
            <person name="Szabo L.J."/>
            <person name="Martin F."/>
        </authorList>
    </citation>
    <scope>NUCLEOTIDE SEQUENCE [LARGE SCALE GENOMIC DNA]</scope>
    <source>
        <strain evidence="2">98AG31 / pathotype 3-4-7</strain>
    </source>
</reference>
<dbReference type="AlphaFoldDB" id="F4R967"/>
<dbReference type="HOGENOM" id="CLU_1750086_0_0_1"/>
<sequence length="149" mass="17587">MLKKLISIKMREIKGGPWDPRICSDGEFDHAIEAMERRMMNRAWHLSICLLDKRFTFRFEIRKDDSDGFSEFANTELLKINNYNAPRDKMICILNCSKVIFDMFPKAKKIRFEKLKRAEYEATLDALCLIFNELKREVLEVVLGTHHGQ</sequence>
<dbReference type="OrthoDB" id="300289at2759"/>
<dbReference type="KEGG" id="mlr:MELLADRAFT_92317"/>
<name>F4R967_MELLP</name>
<dbReference type="EMBL" id="GL883093">
    <property type="protein sequence ID" value="EGG10929.1"/>
    <property type="molecule type" value="Genomic_DNA"/>
</dbReference>